<evidence type="ECO:0000313" key="1">
    <source>
        <dbReference type="EMBL" id="CAD9253805.1"/>
    </source>
</evidence>
<dbReference type="PANTHER" id="PTHR33594">
    <property type="entry name" value="SUPERFAMILY HYDROLASE, PUTATIVE (AFU_ORTHOLOGUE AFUA_1G03035)-RELATED"/>
    <property type="match status" value="1"/>
</dbReference>
<organism evidence="1">
    <name type="scientific">Phaeomonas parva</name>
    <dbReference type="NCBI Taxonomy" id="124430"/>
    <lineage>
        <taxon>Eukaryota</taxon>
        <taxon>Sar</taxon>
        <taxon>Stramenopiles</taxon>
        <taxon>Ochrophyta</taxon>
        <taxon>Pinguiophyceae</taxon>
        <taxon>Pinguiochrysidales</taxon>
        <taxon>Pinguiochrysidaceae</taxon>
        <taxon>Phaeomonas</taxon>
    </lineage>
</organism>
<accession>A0A7S1U337</accession>
<dbReference type="InterPro" id="IPR003607">
    <property type="entry name" value="HD/PDEase_dom"/>
</dbReference>
<dbReference type="EMBL" id="HBGJ01018943">
    <property type="protein sequence ID" value="CAD9253805.1"/>
    <property type="molecule type" value="Transcribed_RNA"/>
</dbReference>
<evidence type="ECO:0008006" key="2">
    <source>
        <dbReference type="Google" id="ProtNLM"/>
    </source>
</evidence>
<protein>
    <recommendedName>
        <fullName evidence="2">HD domain-containing protein</fullName>
    </recommendedName>
</protein>
<dbReference type="PANTHER" id="PTHR33594:SF1">
    <property type="entry name" value="HD_PDEASE DOMAIN-CONTAINING PROTEIN"/>
    <property type="match status" value="1"/>
</dbReference>
<proteinExistence type="predicted"/>
<dbReference type="CDD" id="cd00077">
    <property type="entry name" value="HDc"/>
    <property type="match status" value="1"/>
</dbReference>
<reference evidence="1" key="1">
    <citation type="submission" date="2021-01" db="EMBL/GenBank/DDBJ databases">
        <authorList>
            <person name="Corre E."/>
            <person name="Pelletier E."/>
            <person name="Niang G."/>
            <person name="Scheremetjew M."/>
            <person name="Finn R."/>
            <person name="Kale V."/>
            <person name="Holt S."/>
            <person name="Cochrane G."/>
            <person name="Meng A."/>
            <person name="Brown T."/>
            <person name="Cohen L."/>
        </authorList>
    </citation>
    <scope>NUCLEOTIDE SEQUENCE</scope>
    <source>
        <strain evidence="1">CCMP2877</strain>
    </source>
</reference>
<gene>
    <name evidence="1" type="ORF">PPAR1163_LOCUS12172</name>
</gene>
<name>A0A7S1U337_9STRA</name>
<dbReference type="AlphaFoldDB" id="A0A7S1U337"/>
<sequence length="205" mass="22780">MHLAREENLDTRQQRIALLASLLHDISDWKYADAATAAGEEYADLHAGLRMFQDDMGWAAEDLDEVEYIVKHMGFKEEIRARDAGDALRITPAFGCVQDADRLDAIGAIGIARCFTFGGKKLRPLYDEDRRGPPPELGVAASTYADSTREANTLDHYYEKLLTLQGLMKTAAGRAMAERRTQTMRAFLGAFWEEVNVNAGGVLPL</sequence>
<dbReference type="Gene3D" id="1.10.3210.50">
    <property type="match status" value="1"/>
</dbReference>
<dbReference type="SUPFAM" id="SSF109604">
    <property type="entry name" value="HD-domain/PDEase-like"/>
    <property type="match status" value="1"/>
</dbReference>